<comment type="caution">
    <text evidence="2">The sequence shown here is derived from an EMBL/GenBank/DDBJ whole genome shotgun (WGS) entry which is preliminary data.</text>
</comment>
<evidence type="ECO:0000313" key="3">
    <source>
        <dbReference type="Proteomes" id="UP000632289"/>
    </source>
</evidence>
<evidence type="ECO:0000313" key="2">
    <source>
        <dbReference type="EMBL" id="MBD3930521.1"/>
    </source>
</evidence>
<organism evidence="2 3">
    <name type="scientific">Streptomyces chumphonensis</name>
    <dbReference type="NCBI Taxonomy" id="1214925"/>
    <lineage>
        <taxon>Bacteria</taxon>
        <taxon>Bacillati</taxon>
        <taxon>Actinomycetota</taxon>
        <taxon>Actinomycetes</taxon>
        <taxon>Kitasatosporales</taxon>
        <taxon>Streptomycetaceae</taxon>
        <taxon>Streptomyces</taxon>
    </lineage>
</organism>
<name>A0A927EVW5_9ACTN</name>
<keyword evidence="3" id="KW-1185">Reference proteome</keyword>
<feature type="region of interest" description="Disordered" evidence="1">
    <location>
        <begin position="1"/>
        <end position="52"/>
    </location>
</feature>
<sequence length="52" mass="5362">MSEQHSTTHGERNGDGAQGRHRGPAASGEDRAGPPHGRHRRPGGEPDGGPAD</sequence>
<dbReference type="EMBL" id="JACXYU010000001">
    <property type="protein sequence ID" value="MBD3930521.1"/>
    <property type="molecule type" value="Genomic_DNA"/>
</dbReference>
<gene>
    <name evidence="2" type="ORF">IF129_02880</name>
</gene>
<dbReference type="RefSeq" id="WP_191207789.1">
    <property type="nucleotide sequence ID" value="NZ_BAABKL010000039.1"/>
</dbReference>
<dbReference type="Proteomes" id="UP000632289">
    <property type="component" value="Unassembled WGS sequence"/>
</dbReference>
<accession>A0A927EVW5</accession>
<proteinExistence type="predicted"/>
<protein>
    <submittedName>
        <fullName evidence="2">Uncharacterized protein</fullName>
    </submittedName>
</protein>
<feature type="compositionally biased region" description="Basic and acidic residues" evidence="1">
    <location>
        <begin position="1"/>
        <end position="14"/>
    </location>
</feature>
<dbReference type="AlphaFoldDB" id="A0A927EVW5"/>
<evidence type="ECO:0000256" key="1">
    <source>
        <dbReference type="SAM" id="MobiDB-lite"/>
    </source>
</evidence>
<reference evidence="2" key="1">
    <citation type="submission" date="2020-09" db="EMBL/GenBank/DDBJ databases">
        <title>Secondary metabolite and genome analysis of marine Streptomyces chumphonensis KK1-2T.</title>
        <authorList>
            <person name="Phongsopitanun W."/>
            <person name="Kanchanasin P."/>
            <person name="Pittayakhajonwut P."/>
            <person name="Suwanborirux K."/>
            <person name="Tanasupawat S."/>
        </authorList>
    </citation>
    <scope>NUCLEOTIDE SEQUENCE</scope>
    <source>
        <strain evidence="2">KK1-2</strain>
    </source>
</reference>